<comment type="caution">
    <text evidence="1">The sequence shown here is derived from an EMBL/GenBank/DDBJ whole genome shotgun (WGS) entry which is preliminary data.</text>
</comment>
<dbReference type="AlphaFoldDB" id="A0A271LP41"/>
<accession>A0A271LP41</accession>
<name>A0A271LP41_9HYPH</name>
<organism evidence="1 2">
    <name type="scientific">Mesorhizobium temperatum</name>
    <dbReference type="NCBI Taxonomy" id="241416"/>
    <lineage>
        <taxon>Bacteria</taxon>
        <taxon>Pseudomonadati</taxon>
        <taxon>Pseudomonadota</taxon>
        <taxon>Alphaproteobacteria</taxon>
        <taxon>Hyphomicrobiales</taxon>
        <taxon>Phyllobacteriaceae</taxon>
        <taxon>Mesorhizobium</taxon>
    </lineage>
</organism>
<protein>
    <submittedName>
        <fullName evidence="1">Uncharacterized protein</fullName>
    </submittedName>
</protein>
<sequence>MAIKVSESLAATGSTGELVLKGGFVSVQGTWAGTINVEVDPTGAGSWSNITDTAGTALAFTGNFNLAIDNGAPVKTRVKFTRTSGTAVVALIGE</sequence>
<proteinExistence type="predicted"/>
<dbReference type="RefSeq" id="WP_095493056.1">
    <property type="nucleotide sequence ID" value="NZ_NPKJ01000041.1"/>
</dbReference>
<reference evidence="1 2" key="1">
    <citation type="submission" date="2017-08" db="EMBL/GenBank/DDBJ databases">
        <title>Mesorhizobium wenxinae sp. nov., a novel rhizobial species isolated from root nodules of chickpea (Cicer arietinum L.).</title>
        <authorList>
            <person name="Zhang J."/>
        </authorList>
    </citation>
    <scope>NUCLEOTIDE SEQUENCE [LARGE SCALE GENOMIC DNA]</scope>
    <source>
        <strain evidence="1 2">SDW018</strain>
    </source>
</reference>
<gene>
    <name evidence="1" type="ORF">CIT26_13620</name>
</gene>
<keyword evidence="2" id="KW-1185">Reference proteome</keyword>
<dbReference type="Proteomes" id="UP000216442">
    <property type="component" value="Unassembled WGS sequence"/>
</dbReference>
<dbReference type="EMBL" id="NPKJ01000041">
    <property type="protein sequence ID" value="PAQ09557.1"/>
    <property type="molecule type" value="Genomic_DNA"/>
</dbReference>
<evidence type="ECO:0000313" key="2">
    <source>
        <dbReference type="Proteomes" id="UP000216442"/>
    </source>
</evidence>
<evidence type="ECO:0000313" key="1">
    <source>
        <dbReference type="EMBL" id="PAQ09557.1"/>
    </source>
</evidence>